<organism evidence="7 8">
    <name type="scientific">Trichomalopsis sarcophagae</name>
    <dbReference type="NCBI Taxonomy" id="543379"/>
    <lineage>
        <taxon>Eukaryota</taxon>
        <taxon>Metazoa</taxon>
        <taxon>Ecdysozoa</taxon>
        <taxon>Arthropoda</taxon>
        <taxon>Hexapoda</taxon>
        <taxon>Insecta</taxon>
        <taxon>Pterygota</taxon>
        <taxon>Neoptera</taxon>
        <taxon>Endopterygota</taxon>
        <taxon>Hymenoptera</taxon>
        <taxon>Apocrita</taxon>
        <taxon>Proctotrupomorpha</taxon>
        <taxon>Chalcidoidea</taxon>
        <taxon>Pteromalidae</taxon>
        <taxon>Pteromalinae</taxon>
        <taxon>Trichomalopsis</taxon>
    </lineage>
</organism>
<feature type="transmembrane region" description="Helical" evidence="5">
    <location>
        <begin position="192"/>
        <end position="213"/>
    </location>
</feature>
<feature type="transmembrane region" description="Helical" evidence="5">
    <location>
        <begin position="136"/>
        <end position="154"/>
    </location>
</feature>
<dbReference type="Pfam" id="PF03151">
    <property type="entry name" value="TPT"/>
    <property type="match status" value="1"/>
</dbReference>
<dbReference type="InterPro" id="IPR037185">
    <property type="entry name" value="EmrE-like"/>
</dbReference>
<keyword evidence="2 5" id="KW-0812">Transmembrane</keyword>
<comment type="caution">
    <text evidence="7">The sequence shown here is derived from an EMBL/GenBank/DDBJ whole genome shotgun (WGS) entry which is preliminary data.</text>
</comment>
<comment type="subcellular location">
    <subcellularLocation>
        <location evidence="1">Membrane</location>
        <topology evidence="1">Multi-pass membrane protein</topology>
    </subcellularLocation>
</comment>
<evidence type="ECO:0000256" key="1">
    <source>
        <dbReference type="ARBA" id="ARBA00004141"/>
    </source>
</evidence>
<dbReference type="OrthoDB" id="6418713at2759"/>
<proteinExistence type="predicted"/>
<evidence type="ECO:0000256" key="3">
    <source>
        <dbReference type="ARBA" id="ARBA00022989"/>
    </source>
</evidence>
<evidence type="ECO:0000259" key="6">
    <source>
        <dbReference type="Pfam" id="PF03151"/>
    </source>
</evidence>
<gene>
    <name evidence="7" type="ORF">TSAR_003152</name>
</gene>
<evidence type="ECO:0000256" key="2">
    <source>
        <dbReference type="ARBA" id="ARBA00022692"/>
    </source>
</evidence>
<dbReference type="AlphaFoldDB" id="A0A232F1N4"/>
<dbReference type="InterPro" id="IPR050186">
    <property type="entry name" value="TPT_transporter"/>
</dbReference>
<evidence type="ECO:0000313" key="7">
    <source>
        <dbReference type="EMBL" id="OXU24338.1"/>
    </source>
</evidence>
<dbReference type="PANTHER" id="PTHR11132">
    <property type="entry name" value="SOLUTE CARRIER FAMILY 35"/>
    <property type="match status" value="1"/>
</dbReference>
<sequence>MTGDSRKESRELLTIVFLCLLWYVVSSSSNVVAKALLSDFPYPMTVTMVQLTTITLLSGPVFNLWGVRKTSSTLITWSYYFKLIVPLALGKFLGNVLSHVSIWKVPVSYAHTVKATMPLFTVVLSRLILREHQTGKVYLSLVPIVAGVAIATLTELSFNFTGLFSALASTMAFSLQNIYSKKVLHDTGVHHLRLLLILGRLALFMFLPIWLVYDVRSLMNDQVTGFTTDNSSKTITLLLIDGILNWLQNIVAFSVMSIVTPLTYAVASASKRIFVIAVTLFILGNPVTGTNVLGMVMAIGGVLCYNKAKYDQRQTEKKRSLLPKYSIPPQQNGHSTFMVNGWANEKHRLFAA</sequence>
<feature type="transmembrane region" description="Helical" evidence="5">
    <location>
        <begin position="109"/>
        <end position="129"/>
    </location>
</feature>
<dbReference type="EMBL" id="NNAY01001330">
    <property type="protein sequence ID" value="OXU24338.1"/>
    <property type="molecule type" value="Genomic_DNA"/>
</dbReference>
<name>A0A232F1N4_9HYME</name>
<evidence type="ECO:0000256" key="5">
    <source>
        <dbReference type="SAM" id="Phobius"/>
    </source>
</evidence>
<keyword evidence="3 5" id="KW-1133">Transmembrane helix</keyword>
<dbReference type="Proteomes" id="UP000215335">
    <property type="component" value="Unassembled WGS sequence"/>
</dbReference>
<evidence type="ECO:0000256" key="4">
    <source>
        <dbReference type="ARBA" id="ARBA00023136"/>
    </source>
</evidence>
<feature type="transmembrane region" description="Helical" evidence="5">
    <location>
        <begin position="79"/>
        <end position="103"/>
    </location>
</feature>
<feature type="transmembrane region" description="Helical" evidence="5">
    <location>
        <begin position="274"/>
        <end position="303"/>
    </location>
</feature>
<dbReference type="GO" id="GO:0016020">
    <property type="term" value="C:membrane"/>
    <property type="evidence" value="ECO:0007669"/>
    <property type="project" value="UniProtKB-SubCell"/>
</dbReference>
<reference evidence="7 8" key="1">
    <citation type="journal article" date="2017" name="Curr. Biol.">
        <title>The Evolution of Venom by Co-option of Single-Copy Genes.</title>
        <authorList>
            <person name="Martinson E.O."/>
            <person name="Mrinalini"/>
            <person name="Kelkar Y.D."/>
            <person name="Chang C.H."/>
            <person name="Werren J.H."/>
        </authorList>
    </citation>
    <scope>NUCLEOTIDE SEQUENCE [LARGE SCALE GENOMIC DNA]</scope>
    <source>
        <strain evidence="7 8">Alberta</strain>
        <tissue evidence="7">Whole body</tissue>
    </source>
</reference>
<accession>A0A232F1N4</accession>
<keyword evidence="4 5" id="KW-0472">Membrane</keyword>
<feature type="transmembrane region" description="Helical" evidence="5">
    <location>
        <begin position="12"/>
        <end position="33"/>
    </location>
</feature>
<feature type="transmembrane region" description="Helical" evidence="5">
    <location>
        <begin position="246"/>
        <end position="267"/>
    </location>
</feature>
<dbReference type="InterPro" id="IPR004853">
    <property type="entry name" value="Sugar_P_trans_dom"/>
</dbReference>
<dbReference type="SUPFAM" id="SSF103481">
    <property type="entry name" value="Multidrug resistance efflux transporter EmrE"/>
    <property type="match status" value="1"/>
</dbReference>
<feature type="transmembrane region" description="Helical" evidence="5">
    <location>
        <begin position="45"/>
        <end position="67"/>
    </location>
</feature>
<dbReference type="STRING" id="543379.A0A232F1N4"/>
<evidence type="ECO:0000313" key="8">
    <source>
        <dbReference type="Proteomes" id="UP000215335"/>
    </source>
</evidence>
<keyword evidence="8" id="KW-1185">Reference proteome</keyword>
<protein>
    <recommendedName>
        <fullName evidence="6">Sugar phosphate transporter domain-containing protein</fullName>
    </recommendedName>
</protein>
<feature type="domain" description="Sugar phosphate transporter" evidence="6">
    <location>
        <begin position="14"/>
        <end position="306"/>
    </location>
</feature>